<evidence type="ECO:0000313" key="2">
    <source>
        <dbReference type="Proteomes" id="UP001054837"/>
    </source>
</evidence>
<dbReference type="AlphaFoldDB" id="A0AAV4WZC4"/>
<sequence>MDGIEKRCPAFSPTYTSFLCSCGVRAHPFIQEKFRMFFAPIRARSSHGIRVARFGEVVDVGDESLEKIMFKLELFDFCRETLLLKKNSRKS</sequence>
<comment type="caution">
    <text evidence="1">The sequence shown here is derived from an EMBL/GenBank/DDBJ whole genome shotgun (WGS) entry which is preliminary data.</text>
</comment>
<protein>
    <submittedName>
        <fullName evidence="1">Uncharacterized protein</fullName>
    </submittedName>
</protein>
<proteinExistence type="predicted"/>
<dbReference type="PROSITE" id="PS51257">
    <property type="entry name" value="PROKAR_LIPOPROTEIN"/>
    <property type="match status" value="1"/>
</dbReference>
<gene>
    <name evidence="1" type="ORF">CDAR_289991</name>
</gene>
<dbReference type="Proteomes" id="UP001054837">
    <property type="component" value="Unassembled WGS sequence"/>
</dbReference>
<reference evidence="1 2" key="1">
    <citation type="submission" date="2021-06" db="EMBL/GenBank/DDBJ databases">
        <title>Caerostris darwini draft genome.</title>
        <authorList>
            <person name="Kono N."/>
            <person name="Arakawa K."/>
        </authorList>
    </citation>
    <scope>NUCLEOTIDE SEQUENCE [LARGE SCALE GENOMIC DNA]</scope>
</reference>
<evidence type="ECO:0000313" key="1">
    <source>
        <dbReference type="EMBL" id="GIY86959.1"/>
    </source>
</evidence>
<name>A0AAV4WZC4_9ARAC</name>
<accession>A0AAV4WZC4</accession>
<dbReference type="EMBL" id="BPLQ01015260">
    <property type="protein sequence ID" value="GIY86959.1"/>
    <property type="molecule type" value="Genomic_DNA"/>
</dbReference>
<organism evidence="1 2">
    <name type="scientific">Caerostris darwini</name>
    <dbReference type="NCBI Taxonomy" id="1538125"/>
    <lineage>
        <taxon>Eukaryota</taxon>
        <taxon>Metazoa</taxon>
        <taxon>Ecdysozoa</taxon>
        <taxon>Arthropoda</taxon>
        <taxon>Chelicerata</taxon>
        <taxon>Arachnida</taxon>
        <taxon>Araneae</taxon>
        <taxon>Araneomorphae</taxon>
        <taxon>Entelegynae</taxon>
        <taxon>Araneoidea</taxon>
        <taxon>Araneidae</taxon>
        <taxon>Caerostris</taxon>
    </lineage>
</organism>
<keyword evidence="2" id="KW-1185">Reference proteome</keyword>